<keyword evidence="3" id="KW-0731">Sigma factor</keyword>
<dbReference type="EMBL" id="PDUD01000004">
    <property type="protein sequence ID" value="PHN07968.1"/>
    <property type="molecule type" value="Genomic_DNA"/>
</dbReference>
<organism evidence="7 8">
    <name type="scientific">Flavilitoribacter nigricans (strain ATCC 23147 / DSM 23189 / NBRC 102662 / NCIMB 1420 / SS-2)</name>
    <name type="common">Lewinella nigricans</name>
    <dbReference type="NCBI Taxonomy" id="1122177"/>
    <lineage>
        <taxon>Bacteria</taxon>
        <taxon>Pseudomonadati</taxon>
        <taxon>Bacteroidota</taxon>
        <taxon>Saprospiria</taxon>
        <taxon>Saprospirales</taxon>
        <taxon>Lewinellaceae</taxon>
        <taxon>Flavilitoribacter</taxon>
    </lineage>
</organism>
<evidence type="ECO:0000259" key="6">
    <source>
        <dbReference type="Pfam" id="PF04542"/>
    </source>
</evidence>
<evidence type="ECO:0000313" key="8">
    <source>
        <dbReference type="Proteomes" id="UP000223913"/>
    </source>
</evidence>
<dbReference type="GO" id="GO:0003677">
    <property type="term" value="F:DNA binding"/>
    <property type="evidence" value="ECO:0007669"/>
    <property type="project" value="UniProtKB-KW"/>
</dbReference>
<dbReference type="AlphaFoldDB" id="A0A2D0NHS1"/>
<keyword evidence="4" id="KW-0238">DNA-binding</keyword>
<dbReference type="InterPro" id="IPR007627">
    <property type="entry name" value="RNA_pol_sigma70_r2"/>
</dbReference>
<dbReference type="InterPro" id="IPR013324">
    <property type="entry name" value="RNA_pol_sigma_r3/r4-like"/>
</dbReference>
<comment type="caution">
    <text evidence="7">The sequence shown here is derived from an EMBL/GenBank/DDBJ whole genome shotgun (WGS) entry which is preliminary data.</text>
</comment>
<evidence type="ECO:0000313" key="7">
    <source>
        <dbReference type="EMBL" id="PHN07968.1"/>
    </source>
</evidence>
<evidence type="ECO:0000256" key="5">
    <source>
        <dbReference type="ARBA" id="ARBA00023163"/>
    </source>
</evidence>
<dbReference type="RefSeq" id="WP_099148758.1">
    <property type="nucleotide sequence ID" value="NZ_PDUD01000004.1"/>
</dbReference>
<evidence type="ECO:0000256" key="3">
    <source>
        <dbReference type="ARBA" id="ARBA00023082"/>
    </source>
</evidence>
<keyword evidence="8" id="KW-1185">Reference proteome</keyword>
<dbReference type="PANTHER" id="PTHR43133">
    <property type="entry name" value="RNA POLYMERASE ECF-TYPE SIGMA FACTO"/>
    <property type="match status" value="1"/>
</dbReference>
<gene>
    <name evidence="7" type="ORF">CRP01_04230</name>
</gene>
<dbReference type="GO" id="GO:0006352">
    <property type="term" value="P:DNA-templated transcription initiation"/>
    <property type="evidence" value="ECO:0007669"/>
    <property type="project" value="InterPro"/>
</dbReference>
<dbReference type="InterPro" id="IPR013325">
    <property type="entry name" value="RNA_pol_sigma_r2"/>
</dbReference>
<protein>
    <recommendedName>
        <fullName evidence="6">RNA polymerase sigma-70 region 2 domain-containing protein</fullName>
    </recommendedName>
</protein>
<dbReference type="InterPro" id="IPR039425">
    <property type="entry name" value="RNA_pol_sigma-70-like"/>
</dbReference>
<reference evidence="7 8" key="1">
    <citation type="submission" date="2017-10" db="EMBL/GenBank/DDBJ databases">
        <title>The draft genome sequence of Lewinella nigricans NBRC 102662.</title>
        <authorList>
            <person name="Wang K."/>
        </authorList>
    </citation>
    <scope>NUCLEOTIDE SEQUENCE [LARGE SCALE GENOMIC DNA]</scope>
    <source>
        <strain evidence="7 8">NBRC 102662</strain>
    </source>
</reference>
<dbReference type="Proteomes" id="UP000223913">
    <property type="component" value="Unassembled WGS sequence"/>
</dbReference>
<dbReference type="OrthoDB" id="1163416at2"/>
<dbReference type="InterPro" id="IPR014284">
    <property type="entry name" value="RNA_pol_sigma-70_dom"/>
</dbReference>
<dbReference type="GO" id="GO:0016987">
    <property type="term" value="F:sigma factor activity"/>
    <property type="evidence" value="ECO:0007669"/>
    <property type="project" value="UniProtKB-KW"/>
</dbReference>
<dbReference type="Pfam" id="PF04542">
    <property type="entry name" value="Sigma70_r2"/>
    <property type="match status" value="1"/>
</dbReference>
<dbReference type="NCBIfam" id="TIGR02937">
    <property type="entry name" value="sigma70-ECF"/>
    <property type="match status" value="1"/>
</dbReference>
<evidence type="ECO:0000256" key="2">
    <source>
        <dbReference type="ARBA" id="ARBA00023015"/>
    </source>
</evidence>
<comment type="similarity">
    <text evidence="1">Belongs to the sigma-70 factor family. ECF subfamily.</text>
</comment>
<name>A0A2D0NHS1_FLAN2</name>
<keyword evidence="2" id="KW-0805">Transcription regulation</keyword>
<evidence type="ECO:0000256" key="4">
    <source>
        <dbReference type="ARBA" id="ARBA00023125"/>
    </source>
</evidence>
<proteinExistence type="inferred from homology"/>
<dbReference type="Gene3D" id="1.10.1740.10">
    <property type="match status" value="1"/>
</dbReference>
<accession>A0A2D0NHS1</accession>
<dbReference type="PANTHER" id="PTHR43133:SF8">
    <property type="entry name" value="RNA POLYMERASE SIGMA FACTOR HI_1459-RELATED"/>
    <property type="match status" value="1"/>
</dbReference>
<feature type="domain" description="RNA polymerase sigma-70 region 2" evidence="6">
    <location>
        <begin position="26"/>
        <end position="95"/>
    </location>
</feature>
<evidence type="ECO:0000256" key="1">
    <source>
        <dbReference type="ARBA" id="ARBA00010641"/>
    </source>
</evidence>
<keyword evidence="5" id="KW-0804">Transcription</keyword>
<dbReference type="SUPFAM" id="SSF88946">
    <property type="entry name" value="Sigma2 domain of RNA polymerase sigma factors"/>
    <property type="match status" value="1"/>
</dbReference>
<dbReference type="SUPFAM" id="SSF88659">
    <property type="entry name" value="Sigma3 and sigma4 domains of RNA polymerase sigma factors"/>
    <property type="match status" value="1"/>
</dbReference>
<sequence>MNTTDKADQELLDGLRSGDPRKVKALYDAYLPDIIYYVRRNNGSEADARDLFQEALIAVYRKLLDNDLELTVALRTYIQVICRNLWLRNLRKSKRISLQAPTDMVEHASTSETLGLDLERMERDRTYFRCFDKLGDKCKKILSWYFDKIPMKDIAKRLDTSESFIKKKKFECKNKLIDAVHQDPVFKEL</sequence>